<evidence type="ECO:0000313" key="2">
    <source>
        <dbReference type="EMBL" id="KAG9063643.1"/>
    </source>
</evidence>
<dbReference type="GO" id="GO:0019005">
    <property type="term" value="C:SCF ubiquitin ligase complex"/>
    <property type="evidence" value="ECO:0007669"/>
    <property type="project" value="TreeGrafter"/>
</dbReference>
<comment type="caution">
    <text evidence="2">The sequence shown here is derived from an EMBL/GenBank/DDBJ whole genome shotgun (WGS) entry which is preliminary data.</text>
</comment>
<name>A0A9P7XP26_9FUNG</name>
<dbReference type="Proteomes" id="UP000707451">
    <property type="component" value="Unassembled WGS sequence"/>
</dbReference>
<dbReference type="SUPFAM" id="SSF81383">
    <property type="entry name" value="F-box domain"/>
    <property type="match status" value="1"/>
</dbReference>
<dbReference type="PANTHER" id="PTHR13318">
    <property type="entry name" value="PARTNER OF PAIRED, ISOFORM B-RELATED"/>
    <property type="match status" value="1"/>
</dbReference>
<dbReference type="PANTHER" id="PTHR13318:SF105">
    <property type="entry name" value="F-BOX_LRR-REPEAT PROTEIN 3"/>
    <property type="match status" value="1"/>
</dbReference>
<dbReference type="InterPro" id="IPR001611">
    <property type="entry name" value="Leu-rich_rpt"/>
</dbReference>
<sequence length="509" mass="57164">MLQMTNQQKPTSASASTSRKGKDSKDRDKNISKAKDKEQGEWLPPQSPKSPLAIEEVLFEIVSRLDKHSLHSCVSVNRIFYRAAVRALWMSVQWKSSLSNPSFLPEMLRYGHNAIELQDNFDADLDVIAEKCTRLRELRLVWTQATDSKLHNILVASPNISSLYLYNCKPLTTLALSHIQALSGLKKLEIKNMLYVDETSIAGILRSCPLIEHLVLEDVRLSRVAMESLGVTPLRIRTLALTRSSPTGSFVRNILRNAPLLREFSLARNVHSALLTEDLLPGPDMYGCLVSLNLESCKTIASEALLAVLKLCTGLERINLCGTFVDDTALDVIASNSQKLTSLNLGWCAQISDAGLLRVLTASQHLVFLDISSHGVLTAGIFRPDLVWACTRLQTMIMVGIDMVRPGGQIQPNHTMMYNQLSRLLCLQDLAIGGPYQDLQLKAGFNKMGELVNLESFRIHHLQTALGEDEIRWLVEAWPKLKRLKVEQASLSEPWRRYFRRRRPHLILG</sequence>
<reference evidence="2" key="1">
    <citation type="submission" date="2021-06" db="EMBL/GenBank/DDBJ databases">
        <title>Genome Sequence of Mortierella hyaline Strain SCG-10, a Cold-Adapted, Nitrate-Reducing Fungus Isolated from Soil in Minnesota, USA.</title>
        <authorList>
            <person name="Aldossari N."/>
        </authorList>
    </citation>
    <scope>NUCLEOTIDE SEQUENCE</scope>
    <source>
        <strain evidence="2">SCG-10</strain>
    </source>
</reference>
<dbReference type="OrthoDB" id="421226at2759"/>
<dbReference type="SUPFAM" id="SSF52047">
    <property type="entry name" value="RNI-like"/>
    <property type="match status" value="1"/>
</dbReference>
<keyword evidence="3" id="KW-1185">Reference proteome</keyword>
<feature type="region of interest" description="Disordered" evidence="1">
    <location>
        <begin position="1"/>
        <end position="48"/>
    </location>
</feature>
<evidence type="ECO:0000256" key="1">
    <source>
        <dbReference type="SAM" id="MobiDB-lite"/>
    </source>
</evidence>
<dbReference type="SMART" id="SM00367">
    <property type="entry name" value="LRR_CC"/>
    <property type="match status" value="5"/>
</dbReference>
<dbReference type="InterPro" id="IPR006553">
    <property type="entry name" value="Leu-rich_rpt_Cys-con_subtyp"/>
</dbReference>
<feature type="compositionally biased region" description="Basic and acidic residues" evidence="1">
    <location>
        <begin position="20"/>
        <end position="40"/>
    </location>
</feature>
<dbReference type="InterPro" id="IPR032675">
    <property type="entry name" value="LRR_dom_sf"/>
</dbReference>
<gene>
    <name evidence="2" type="ORF">KI688_003754</name>
</gene>
<dbReference type="EMBL" id="JAHRHY010000015">
    <property type="protein sequence ID" value="KAG9063643.1"/>
    <property type="molecule type" value="Genomic_DNA"/>
</dbReference>
<proteinExistence type="predicted"/>
<feature type="compositionally biased region" description="Polar residues" evidence="1">
    <location>
        <begin position="1"/>
        <end position="17"/>
    </location>
</feature>
<accession>A0A9P7XP26</accession>
<dbReference type="GO" id="GO:0031146">
    <property type="term" value="P:SCF-dependent proteasomal ubiquitin-dependent protein catabolic process"/>
    <property type="evidence" value="ECO:0007669"/>
    <property type="project" value="TreeGrafter"/>
</dbReference>
<protein>
    <recommendedName>
        <fullName evidence="4">RNI-like protein</fullName>
    </recommendedName>
</protein>
<dbReference type="Pfam" id="PF13516">
    <property type="entry name" value="LRR_6"/>
    <property type="match status" value="1"/>
</dbReference>
<organism evidence="2 3">
    <name type="scientific">Linnemannia hyalina</name>
    <dbReference type="NCBI Taxonomy" id="64524"/>
    <lineage>
        <taxon>Eukaryota</taxon>
        <taxon>Fungi</taxon>
        <taxon>Fungi incertae sedis</taxon>
        <taxon>Mucoromycota</taxon>
        <taxon>Mortierellomycotina</taxon>
        <taxon>Mortierellomycetes</taxon>
        <taxon>Mortierellales</taxon>
        <taxon>Mortierellaceae</taxon>
        <taxon>Linnemannia</taxon>
    </lineage>
</organism>
<evidence type="ECO:0000313" key="3">
    <source>
        <dbReference type="Proteomes" id="UP000707451"/>
    </source>
</evidence>
<dbReference type="AlphaFoldDB" id="A0A9P7XP26"/>
<evidence type="ECO:0008006" key="4">
    <source>
        <dbReference type="Google" id="ProtNLM"/>
    </source>
</evidence>
<dbReference type="InterPro" id="IPR036047">
    <property type="entry name" value="F-box-like_dom_sf"/>
</dbReference>
<dbReference type="Gene3D" id="3.80.10.10">
    <property type="entry name" value="Ribonuclease Inhibitor"/>
    <property type="match status" value="2"/>
</dbReference>